<sequence length="72" mass="8245">MLTSWLHGHRLRYLLQALCLPLLIPIVFVSIPVVCVMEICFRLCRRRLKSEPPQDLEGGGGEAMDLDLLERL</sequence>
<dbReference type="PANTHER" id="PTHR36322">
    <property type="entry name" value="TRANSMEMBRANE PROTEIN"/>
    <property type="match status" value="1"/>
</dbReference>
<dbReference type="PANTHER" id="PTHR36322:SF3">
    <property type="entry name" value="TRANSMEMBRANE PROTEIN"/>
    <property type="match status" value="1"/>
</dbReference>
<dbReference type="Proteomes" id="UP000215914">
    <property type="component" value="Unassembled WGS sequence"/>
</dbReference>
<dbReference type="AlphaFoldDB" id="A0A9K3HKS1"/>
<keyword evidence="2" id="KW-0472">Membrane</keyword>
<evidence type="ECO:0000256" key="2">
    <source>
        <dbReference type="SAM" id="Phobius"/>
    </source>
</evidence>
<comment type="caution">
    <text evidence="3">The sequence shown here is derived from an EMBL/GenBank/DDBJ whole genome shotgun (WGS) entry which is preliminary data.</text>
</comment>
<gene>
    <name evidence="3" type="ORF">HanXRQr2_Chr11g0468871</name>
</gene>
<evidence type="ECO:0000313" key="3">
    <source>
        <dbReference type="EMBL" id="KAF5780165.1"/>
    </source>
</evidence>
<feature type="region of interest" description="Disordered" evidence="1">
    <location>
        <begin position="51"/>
        <end position="72"/>
    </location>
</feature>
<organism evidence="3 4">
    <name type="scientific">Helianthus annuus</name>
    <name type="common">Common sunflower</name>
    <dbReference type="NCBI Taxonomy" id="4232"/>
    <lineage>
        <taxon>Eukaryota</taxon>
        <taxon>Viridiplantae</taxon>
        <taxon>Streptophyta</taxon>
        <taxon>Embryophyta</taxon>
        <taxon>Tracheophyta</taxon>
        <taxon>Spermatophyta</taxon>
        <taxon>Magnoliopsida</taxon>
        <taxon>eudicotyledons</taxon>
        <taxon>Gunneridae</taxon>
        <taxon>Pentapetalae</taxon>
        <taxon>asterids</taxon>
        <taxon>campanulids</taxon>
        <taxon>Asterales</taxon>
        <taxon>Asteraceae</taxon>
        <taxon>Asteroideae</taxon>
        <taxon>Heliantheae alliance</taxon>
        <taxon>Heliantheae</taxon>
        <taxon>Helianthus</taxon>
    </lineage>
</organism>
<accession>A0A9K3HKS1</accession>
<reference evidence="3" key="2">
    <citation type="submission" date="2020-06" db="EMBL/GenBank/DDBJ databases">
        <title>Helianthus annuus Genome sequencing and assembly Release 2.</title>
        <authorList>
            <person name="Gouzy J."/>
            <person name="Langlade N."/>
            <person name="Munos S."/>
        </authorList>
    </citation>
    <scope>NUCLEOTIDE SEQUENCE</scope>
    <source>
        <tissue evidence="3">Leaves</tissue>
    </source>
</reference>
<keyword evidence="4" id="KW-1185">Reference proteome</keyword>
<dbReference type="Gramene" id="mRNA:HanXRQr2_Chr11g0468871">
    <property type="protein sequence ID" value="mRNA:HanXRQr2_Chr11g0468871"/>
    <property type="gene ID" value="HanXRQr2_Chr11g0468871"/>
</dbReference>
<proteinExistence type="predicted"/>
<dbReference type="EMBL" id="MNCJ02000326">
    <property type="protein sequence ID" value="KAF5780165.1"/>
    <property type="molecule type" value="Genomic_DNA"/>
</dbReference>
<protein>
    <recommendedName>
        <fullName evidence="5">Transmembrane protein</fullName>
    </recommendedName>
</protein>
<keyword evidence="2" id="KW-0812">Transmembrane</keyword>
<evidence type="ECO:0000256" key="1">
    <source>
        <dbReference type="SAM" id="MobiDB-lite"/>
    </source>
</evidence>
<evidence type="ECO:0008006" key="5">
    <source>
        <dbReference type="Google" id="ProtNLM"/>
    </source>
</evidence>
<feature type="transmembrane region" description="Helical" evidence="2">
    <location>
        <begin position="20"/>
        <end position="41"/>
    </location>
</feature>
<keyword evidence="2" id="KW-1133">Transmembrane helix</keyword>
<name>A0A9K3HKS1_HELAN</name>
<evidence type="ECO:0000313" key="4">
    <source>
        <dbReference type="Proteomes" id="UP000215914"/>
    </source>
</evidence>
<reference evidence="3" key="1">
    <citation type="journal article" date="2017" name="Nature">
        <title>The sunflower genome provides insights into oil metabolism, flowering and Asterid evolution.</title>
        <authorList>
            <person name="Badouin H."/>
            <person name="Gouzy J."/>
            <person name="Grassa C.J."/>
            <person name="Murat F."/>
            <person name="Staton S.E."/>
            <person name="Cottret L."/>
            <person name="Lelandais-Briere C."/>
            <person name="Owens G.L."/>
            <person name="Carrere S."/>
            <person name="Mayjonade B."/>
            <person name="Legrand L."/>
            <person name="Gill N."/>
            <person name="Kane N.C."/>
            <person name="Bowers J.E."/>
            <person name="Hubner S."/>
            <person name="Bellec A."/>
            <person name="Berard A."/>
            <person name="Berges H."/>
            <person name="Blanchet N."/>
            <person name="Boniface M.C."/>
            <person name="Brunel D."/>
            <person name="Catrice O."/>
            <person name="Chaidir N."/>
            <person name="Claudel C."/>
            <person name="Donnadieu C."/>
            <person name="Faraut T."/>
            <person name="Fievet G."/>
            <person name="Helmstetter N."/>
            <person name="King M."/>
            <person name="Knapp S.J."/>
            <person name="Lai Z."/>
            <person name="Le Paslier M.C."/>
            <person name="Lippi Y."/>
            <person name="Lorenzon L."/>
            <person name="Mandel J.R."/>
            <person name="Marage G."/>
            <person name="Marchand G."/>
            <person name="Marquand E."/>
            <person name="Bret-Mestries E."/>
            <person name="Morien E."/>
            <person name="Nambeesan S."/>
            <person name="Nguyen T."/>
            <person name="Pegot-Espagnet P."/>
            <person name="Pouilly N."/>
            <person name="Raftis F."/>
            <person name="Sallet E."/>
            <person name="Schiex T."/>
            <person name="Thomas J."/>
            <person name="Vandecasteele C."/>
            <person name="Vares D."/>
            <person name="Vear F."/>
            <person name="Vautrin S."/>
            <person name="Crespi M."/>
            <person name="Mangin B."/>
            <person name="Burke J.M."/>
            <person name="Salse J."/>
            <person name="Munos S."/>
            <person name="Vincourt P."/>
            <person name="Rieseberg L.H."/>
            <person name="Langlade N.B."/>
        </authorList>
    </citation>
    <scope>NUCLEOTIDE SEQUENCE</scope>
    <source>
        <tissue evidence="3">Leaves</tissue>
    </source>
</reference>